<dbReference type="Proteomes" id="UP000503820">
    <property type="component" value="Unassembled WGS sequence"/>
</dbReference>
<dbReference type="RefSeq" id="WP_174409274.1">
    <property type="nucleotide sequence ID" value="NZ_BLVP01000007.1"/>
</dbReference>
<sequence>MSFTRLHSHMLRHLQALTMHLEEQTPAHLSEHIPEHIPEQSHAQPVHMLHTALSALAGHAPVYDLLCTRKSPFFSHFSGTVVHPALNEDDIFSLLEDSLIFIREKTLRTSLLHATPFESKLLEWMECSGHWSPGDGTLFSTSFYFDIPLQIVREIMSQMPLVFSPSCYPVEITASSQQ</sequence>
<evidence type="ECO:0000313" key="1">
    <source>
        <dbReference type="EMBL" id="GFM36603.1"/>
    </source>
</evidence>
<name>A0A7J0BSB1_9BACT</name>
<reference evidence="1 2" key="1">
    <citation type="submission" date="2020-05" db="EMBL/GenBank/DDBJ databases">
        <title>Draft genome sequence of Desulfovibrio psychrotolerans JS1T.</title>
        <authorList>
            <person name="Ueno A."/>
            <person name="Tamazawa S."/>
            <person name="Tamamura S."/>
            <person name="Murakami T."/>
            <person name="Kiyama T."/>
            <person name="Inomata H."/>
            <person name="Amano Y."/>
            <person name="Miyakawa K."/>
            <person name="Tamaki H."/>
            <person name="Naganuma T."/>
            <person name="Kaneko K."/>
        </authorList>
    </citation>
    <scope>NUCLEOTIDE SEQUENCE [LARGE SCALE GENOMIC DNA]</scope>
    <source>
        <strain evidence="1 2">JS1</strain>
    </source>
</reference>
<dbReference type="AlphaFoldDB" id="A0A7J0BSB1"/>
<evidence type="ECO:0000313" key="2">
    <source>
        <dbReference type="Proteomes" id="UP000503820"/>
    </source>
</evidence>
<proteinExistence type="predicted"/>
<accession>A0A7J0BSB1</accession>
<gene>
    <name evidence="1" type="ORF">DSM19430T_12870</name>
</gene>
<organism evidence="1 2">
    <name type="scientific">Desulfovibrio psychrotolerans</name>
    <dbReference type="NCBI Taxonomy" id="415242"/>
    <lineage>
        <taxon>Bacteria</taxon>
        <taxon>Pseudomonadati</taxon>
        <taxon>Thermodesulfobacteriota</taxon>
        <taxon>Desulfovibrionia</taxon>
        <taxon>Desulfovibrionales</taxon>
        <taxon>Desulfovibrionaceae</taxon>
        <taxon>Desulfovibrio</taxon>
    </lineage>
</organism>
<comment type="caution">
    <text evidence="1">The sequence shown here is derived from an EMBL/GenBank/DDBJ whole genome shotgun (WGS) entry which is preliminary data.</text>
</comment>
<protein>
    <submittedName>
        <fullName evidence="1">Uncharacterized protein</fullName>
    </submittedName>
</protein>
<dbReference type="EMBL" id="BLVP01000007">
    <property type="protein sequence ID" value="GFM36603.1"/>
    <property type="molecule type" value="Genomic_DNA"/>
</dbReference>
<keyword evidence="2" id="KW-1185">Reference proteome</keyword>